<gene>
    <name evidence="1" type="ORF">S06H3_34504</name>
</gene>
<evidence type="ECO:0000313" key="1">
    <source>
        <dbReference type="EMBL" id="GAI30390.1"/>
    </source>
</evidence>
<dbReference type="AlphaFoldDB" id="X1NUD1"/>
<organism evidence="1">
    <name type="scientific">marine sediment metagenome</name>
    <dbReference type="NCBI Taxonomy" id="412755"/>
    <lineage>
        <taxon>unclassified sequences</taxon>
        <taxon>metagenomes</taxon>
        <taxon>ecological metagenomes</taxon>
    </lineage>
</organism>
<sequence length="72" mass="8318">MIEFVSMSEDDFDKYLSYITKNYADEKVKDGNWSKENAFDSIQKSSFFKPPLANFQHPRGNVDAVNPTILTH</sequence>
<reference evidence="1" key="1">
    <citation type="journal article" date="2014" name="Front. Microbiol.">
        <title>High frequency of phylogenetically diverse reductive dehalogenase-homologous genes in deep subseafloor sedimentary metagenomes.</title>
        <authorList>
            <person name="Kawai M."/>
            <person name="Futagami T."/>
            <person name="Toyoda A."/>
            <person name="Takaki Y."/>
            <person name="Nishi S."/>
            <person name="Hori S."/>
            <person name="Arai W."/>
            <person name="Tsubouchi T."/>
            <person name="Morono Y."/>
            <person name="Uchiyama I."/>
            <person name="Ito T."/>
            <person name="Fujiyama A."/>
            <person name="Inagaki F."/>
            <person name="Takami H."/>
        </authorList>
    </citation>
    <scope>NUCLEOTIDE SEQUENCE</scope>
    <source>
        <strain evidence="1">Expedition CK06-06</strain>
    </source>
</reference>
<dbReference type="EMBL" id="BARV01020718">
    <property type="protein sequence ID" value="GAI30390.1"/>
    <property type="molecule type" value="Genomic_DNA"/>
</dbReference>
<accession>X1NUD1</accession>
<comment type="caution">
    <text evidence="1">The sequence shown here is derived from an EMBL/GenBank/DDBJ whole genome shotgun (WGS) entry which is preliminary data.</text>
</comment>
<name>X1NUD1_9ZZZZ</name>
<protein>
    <submittedName>
        <fullName evidence="1">Uncharacterized protein</fullName>
    </submittedName>
</protein>
<proteinExistence type="predicted"/>